<organism evidence="3 4">
    <name type="scientific">Loxostege sticticalis</name>
    <name type="common">Beet webworm moth</name>
    <dbReference type="NCBI Taxonomy" id="481309"/>
    <lineage>
        <taxon>Eukaryota</taxon>
        <taxon>Metazoa</taxon>
        <taxon>Ecdysozoa</taxon>
        <taxon>Arthropoda</taxon>
        <taxon>Hexapoda</taxon>
        <taxon>Insecta</taxon>
        <taxon>Pterygota</taxon>
        <taxon>Neoptera</taxon>
        <taxon>Endopterygota</taxon>
        <taxon>Lepidoptera</taxon>
        <taxon>Glossata</taxon>
        <taxon>Ditrysia</taxon>
        <taxon>Pyraloidea</taxon>
        <taxon>Crambidae</taxon>
        <taxon>Pyraustinae</taxon>
        <taxon>Loxostege</taxon>
    </lineage>
</organism>
<feature type="region of interest" description="Disordered" evidence="2">
    <location>
        <begin position="656"/>
        <end position="696"/>
    </location>
</feature>
<feature type="region of interest" description="Disordered" evidence="2">
    <location>
        <begin position="1123"/>
        <end position="1149"/>
    </location>
</feature>
<name>A0ABD0TLS1_LOXSC</name>
<accession>A0ABD0TLS1</accession>
<evidence type="ECO:0000256" key="2">
    <source>
        <dbReference type="SAM" id="MobiDB-lite"/>
    </source>
</evidence>
<feature type="coiled-coil region" evidence="1">
    <location>
        <begin position="388"/>
        <end position="454"/>
    </location>
</feature>
<feature type="compositionally biased region" description="Basic and acidic residues" evidence="2">
    <location>
        <begin position="1125"/>
        <end position="1138"/>
    </location>
</feature>
<sequence>MDQNHKEAPKNADSSGIRRQTSMGTLIIWNITKAIEANPNIDLKSAIKATQERLNSNAGNALDAQSPEEQYLACALLAWQHLGHSEADKLYQFVEMKRKQIPEKPCAEKMNQSKSPTLSPGSFISYVDSKFSKGVGSSSYDSCSLMGPVVKLPVEQKIVMRMDSTPAHPAKKSQLPATTDNDLKDKIDAACCMESACMDKLTQLDKSVTELRLRAERLARREAERVELLERAEAAWKDLELGYQRRLLMAEEKEDDMAKNIKRLIEERNSYKNACVSLAQLLRERGEIAEKERAKLTVIEKEVCENACMRLKVRDESAKLDAILSEQHCKAAQLDRDFQFREEQIRRKLQTMVSELESVRALTCEAERALHAELNALRQQVTKVSHQLLEQDAENLQIKEELDLLREEKLEMVDDLDGCKVLCDGKIQGKMDDLNKKREQLNELKEKVMECQCKLPVDASVEVKRTPSLAALCKCSPEDKFVDSCSCTSLRTTLLTNLLEDLFSGLQSELGGCTTQMPCQLLKCLEDRHNWDKSSIIKTNLRNYFAQLLMGELDIAIATSIEKYHAKWVGASCADAARILPDRGGPENEGWQERALERRAQKLACKLAEELFQERSEQLTAKAKEIVRRGPPPCECQPRPAVYPCLVKPPTISSAAPPISSAAPPISSAAPPISSPAPPTKERTTTERPPSAPTPAYWRRTHQDVAQLKVQLEDLKKDSIKKEDLKIMEENIVKLVQRATEIENIAVEPPSKGKQKKEMSRKINSIHKSVNTEQGFKHCISSKLTSIKKKQSDVIPKKTNKNFMLGLQIEKPVRSYKKMGRSFAVNLCLCDSEKDKQNIKQDVENKRILSRIATRNTLPQVLSLKQTKPISSHVASLETNNGKRSKISSRLPCPSNSVCFHKPPSNTSIDKLLETLAKWKCDLCNLDETCREKCDANFNTDSMPDVKKEREPEKVFRNVSTKFSTSEQATPFKSSIIVANIPKCNEFQGEMPATESEYMGTINLDKSNEHVCRCISGFKNKQEPNNEPKSAIFKCINSEACACRKSETKNLEKQNIIDSNVETKKKNEDIPDSIPKIESNIQAESKLESDINHSVKTSTLLPSECEYCIKFLGVTLTNANSNKVSAEKDIDPKKEKNTPNKSKKRRINNPEVWYNNIDNSTRDPSHFHLPACVCDVKIDEVKDLLNNVVTKQHGDFCKNQDKSLDTQSFNNVIDNESCVCCNKAKKDESKDLELNAFHLLEEHLRDKLEEFKSANCRSSCIPPEEEEKIFSTILQRVKKIITESTIDTACRCASEEPAEGSWHRAYMLLQEYLKIKIKRVQCLCLPTEDAKETVLPNVMEKVYNLIDTDFQRLKQICKCQNNSKAHDPNLNIEIPEKDSCHAHEIDTNTSTDFQNIEKMSKEVSNRSLVVTENISSQISPNIEMETKSCDIMEMSYLNTETGTTNKCCRITKLNHDKCYCLNSTRVTKSNVELVGTEVFVSQCINVQEGVEVSFPKNIQDSNPQQKSNTVLDSILEDKPDNRKSTPYIGYTVDCSCDSVLGPCICTKSMISGKNDNINSIWNTLTSNKLRYNDISYIMDAVPNKESTEANDLTKTYNATSPQAVDKVTCDTKVSAQYCEELILKDSKKKLNKTFVSTTESGNDVRYARGSNSGGPMEWHECSSTKQNTQKHNDISHNICDDSFYSPERVLRGTNEGLIKSDQIESLSSNCECNMVPMCHVKMLVENIENKLIHSKCTCDSMSSKICPVHSKIH</sequence>
<reference evidence="3 4" key="1">
    <citation type="submission" date="2024-06" db="EMBL/GenBank/DDBJ databases">
        <title>A chromosome-level genome assembly of beet webworm, Loxostege sticticalis.</title>
        <authorList>
            <person name="Zhang Y."/>
        </authorList>
    </citation>
    <scope>NUCLEOTIDE SEQUENCE [LARGE SCALE GENOMIC DNA]</scope>
    <source>
        <strain evidence="3">AQ028</strain>
        <tissue evidence="3">Male pupae</tissue>
    </source>
</reference>
<feature type="coiled-coil region" evidence="1">
    <location>
        <begin position="247"/>
        <end position="274"/>
    </location>
</feature>
<evidence type="ECO:0000256" key="1">
    <source>
        <dbReference type="SAM" id="Coils"/>
    </source>
</evidence>
<protein>
    <submittedName>
        <fullName evidence="3">Uncharacterized protein</fullName>
    </submittedName>
</protein>
<comment type="caution">
    <text evidence="3">The sequence shown here is derived from an EMBL/GenBank/DDBJ whole genome shotgun (WGS) entry which is preliminary data.</text>
</comment>
<evidence type="ECO:0000313" key="3">
    <source>
        <dbReference type="EMBL" id="KAL0850176.1"/>
    </source>
</evidence>
<feature type="coiled-coil region" evidence="1">
    <location>
        <begin position="705"/>
        <end position="745"/>
    </location>
</feature>
<proteinExistence type="predicted"/>
<gene>
    <name evidence="3" type="ORF">ABMA28_012049</name>
</gene>
<keyword evidence="1" id="KW-0175">Coiled coil</keyword>
<dbReference type="Proteomes" id="UP001549921">
    <property type="component" value="Unassembled WGS sequence"/>
</dbReference>
<feature type="compositionally biased region" description="Low complexity" evidence="2">
    <location>
        <begin position="656"/>
        <end position="672"/>
    </location>
</feature>
<dbReference type="EMBL" id="JBEDNZ010000003">
    <property type="protein sequence ID" value="KAL0850176.1"/>
    <property type="molecule type" value="Genomic_DNA"/>
</dbReference>
<evidence type="ECO:0000313" key="4">
    <source>
        <dbReference type="Proteomes" id="UP001549921"/>
    </source>
</evidence>